<evidence type="ECO:0000313" key="2">
    <source>
        <dbReference type="EMBL" id="KAA0061932.1"/>
    </source>
</evidence>
<comment type="caution">
    <text evidence="3">The sequence shown here is derived from an EMBL/GenBank/DDBJ whole genome shotgun (WGS) entry which is preliminary data.</text>
</comment>
<dbReference type="GO" id="GO:0003676">
    <property type="term" value="F:nucleic acid binding"/>
    <property type="evidence" value="ECO:0007669"/>
    <property type="project" value="InterPro"/>
</dbReference>
<gene>
    <name evidence="3" type="ORF">E5676_scaffold250G00640</name>
    <name evidence="2" type="ORF">E6C27_scaffold89G002210</name>
</gene>
<evidence type="ECO:0000256" key="1">
    <source>
        <dbReference type="ARBA" id="ARBA00022448"/>
    </source>
</evidence>
<evidence type="ECO:0000313" key="5">
    <source>
        <dbReference type="Proteomes" id="UP000321947"/>
    </source>
</evidence>
<protein>
    <submittedName>
        <fullName evidence="3">ABC transporter G family member 31</fullName>
    </submittedName>
</protein>
<dbReference type="EMBL" id="SSTD01004111">
    <property type="protein sequence ID" value="TYK23997.1"/>
    <property type="molecule type" value="Genomic_DNA"/>
</dbReference>
<dbReference type="SUPFAM" id="SSF54928">
    <property type="entry name" value="RNA-binding domain, RBD"/>
    <property type="match status" value="1"/>
</dbReference>
<evidence type="ECO:0000313" key="4">
    <source>
        <dbReference type="Proteomes" id="UP000321393"/>
    </source>
</evidence>
<name>A0A5D3DK73_CUCMM</name>
<proteinExistence type="predicted"/>
<dbReference type="PANTHER" id="PTHR19241">
    <property type="entry name" value="ATP-BINDING CASSETTE TRANSPORTER"/>
    <property type="match status" value="1"/>
</dbReference>
<accession>A0A5D3DK73</accession>
<evidence type="ECO:0000313" key="3">
    <source>
        <dbReference type="EMBL" id="TYK23997.1"/>
    </source>
</evidence>
<dbReference type="AlphaFoldDB" id="A0A5D3DK73"/>
<dbReference type="EMBL" id="SSTE01004728">
    <property type="protein sequence ID" value="KAA0061932.1"/>
    <property type="molecule type" value="Genomic_DNA"/>
</dbReference>
<dbReference type="Proteomes" id="UP000321393">
    <property type="component" value="Unassembled WGS sequence"/>
</dbReference>
<dbReference type="OrthoDB" id="66620at2759"/>
<keyword evidence="1" id="KW-0813">Transport</keyword>
<sequence>MPNTKIPPTFFVGGIPYDLTEGDLLAVFAQFKSQVENLGLIYGYLVYQGPQAEVLVFFESLGFKLPPHRGVADFLQEVTSKKDQEQYWADSSRAYKYIYVPEIAEAFKKPQVGNSLEFDLNLPYDKSSSYPSALAKTKFAASKNDLFKAYFF</sequence>
<organism evidence="3 5">
    <name type="scientific">Cucumis melo var. makuwa</name>
    <name type="common">Oriental melon</name>
    <dbReference type="NCBI Taxonomy" id="1194695"/>
    <lineage>
        <taxon>Eukaryota</taxon>
        <taxon>Viridiplantae</taxon>
        <taxon>Streptophyta</taxon>
        <taxon>Embryophyta</taxon>
        <taxon>Tracheophyta</taxon>
        <taxon>Spermatophyta</taxon>
        <taxon>Magnoliopsida</taxon>
        <taxon>eudicotyledons</taxon>
        <taxon>Gunneridae</taxon>
        <taxon>Pentapetalae</taxon>
        <taxon>rosids</taxon>
        <taxon>fabids</taxon>
        <taxon>Cucurbitales</taxon>
        <taxon>Cucurbitaceae</taxon>
        <taxon>Benincaseae</taxon>
        <taxon>Cucumis</taxon>
    </lineage>
</organism>
<dbReference type="STRING" id="1194695.A0A5D3DK73"/>
<reference evidence="4 5" key="1">
    <citation type="submission" date="2019-08" db="EMBL/GenBank/DDBJ databases">
        <title>Draft genome sequences of two oriental melons (Cucumis melo L. var makuwa).</title>
        <authorList>
            <person name="Kwon S.-Y."/>
        </authorList>
    </citation>
    <scope>NUCLEOTIDE SEQUENCE [LARGE SCALE GENOMIC DNA]</scope>
    <source>
        <strain evidence="5">cv. Chang Bougi</strain>
        <strain evidence="4">cv. SW 3</strain>
        <tissue evidence="3">Leaf</tissue>
    </source>
</reference>
<dbReference type="Proteomes" id="UP000321947">
    <property type="component" value="Unassembled WGS sequence"/>
</dbReference>
<dbReference type="InterPro" id="IPR035979">
    <property type="entry name" value="RBD_domain_sf"/>
</dbReference>